<dbReference type="Gene3D" id="2.60.410.10">
    <property type="entry name" value="D-Ala-D-Ala carboxypeptidase, C-terminal domain"/>
    <property type="match status" value="1"/>
</dbReference>
<name>A0A226BVS2_9FIRM</name>
<dbReference type="PRINTS" id="PR00725">
    <property type="entry name" value="DADACBPTASE1"/>
</dbReference>
<evidence type="ECO:0000256" key="2">
    <source>
        <dbReference type="ARBA" id="ARBA00004752"/>
    </source>
</evidence>
<dbReference type="Pfam" id="PF00768">
    <property type="entry name" value="Peptidase_S11"/>
    <property type="match status" value="1"/>
</dbReference>
<evidence type="ECO:0000256" key="14">
    <source>
        <dbReference type="PIRSR" id="PIRSR618044-2"/>
    </source>
</evidence>
<dbReference type="RefSeq" id="WP_089024241.1">
    <property type="nucleotide sequence ID" value="NZ_NIQC01000028.1"/>
</dbReference>
<dbReference type="UniPathway" id="UPA00219"/>
<evidence type="ECO:0000256" key="4">
    <source>
        <dbReference type="ARBA" id="ARBA00012448"/>
    </source>
</evidence>
<evidence type="ECO:0000256" key="12">
    <source>
        <dbReference type="ARBA" id="ARBA00034000"/>
    </source>
</evidence>
<dbReference type="InterPro" id="IPR037167">
    <property type="entry name" value="Peptidase_S11_C_sf"/>
</dbReference>
<organism evidence="17 18">
    <name type="scientific">Natranaerobius trueperi</name>
    <dbReference type="NCBI Taxonomy" id="759412"/>
    <lineage>
        <taxon>Bacteria</taxon>
        <taxon>Bacillati</taxon>
        <taxon>Bacillota</taxon>
        <taxon>Clostridia</taxon>
        <taxon>Natranaerobiales</taxon>
        <taxon>Natranaerobiaceae</taxon>
        <taxon>Natranaerobius</taxon>
    </lineage>
</organism>
<dbReference type="InterPro" id="IPR001967">
    <property type="entry name" value="Peptidase_S11_N"/>
</dbReference>
<evidence type="ECO:0000313" key="17">
    <source>
        <dbReference type="EMBL" id="OWZ83075.1"/>
    </source>
</evidence>
<dbReference type="GO" id="GO:0006508">
    <property type="term" value="P:proteolysis"/>
    <property type="evidence" value="ECO:0007669"/>
    <property type="project" value="UniProtKB-KW"/>
</dbReference>
<feature type="active site" description="Proton acceptor" evidence="13">
    <location>
        <position position="65"/>
    </location>
</feature>
<dbReference type="InterPro" id="IPR012338">
    <property type="entry name" value="Beta-lactam/transpept-like"/>
</dbReference>
<evidence type="ECO:0000256" key="9">
    <source>
        <dbReference type="ARBA" id="ARBA00022960"/>
    </source>
</evidence>
<comment type="function">
    <text evidence="1">Removes C-terminal D-alanyl residues from sugar-peptide cell wall precursors.</text>
</comment>
<dbReference type="EC" id="3.4.16.4" evidence="4"/>
<dbReference type="InterPro" id="IPR018044">
    <property type="entry name" value="Peptidase_S11"/>
</dbReference>
<evidence type="ECO:0000256" key="5">
    <source>
        <dbReference type="ARBA" id="ARBA00022645"/>
    </source>
</evidence>
<dbReference type="Proteomes" id="UP000214588">
    <property type="component" value="Unassembled WGS sequence"/>
</dbReference>
<dbReference type="GO" id="GO:0071555">
    <property type="term" value="P:cell wall organization"/>
    <property type="evidence" value="ECO:0007669"/>
    <property type="project" value="UniProtKB-KW"/>
</dbReference>
<dbReference type="SUPFAM" id="SSF56601">
    <property type="entry name" value="beta-lactamase/transpeptidase-like"/>
    <property type="match status" value="1"/>
</dbReference>
<feature type="active site" evidence="13">
    <location>
        <position position="125"/>
    </location>
</feature>
<feature type="domain" description="Peptidase S11 D-Ala-D-Ala carboxypeptidase A C-terminal" evidence="16">
    <location>
        <begin position="283"/>
        <end position="374"/>
    </location>
</feature>
<keyword evidence="5" id="KW-0121">Carboxypeptidase</keyword>
<sequence length="406" mass="45209">MYYTKLITKFLTTSFMVSQIFSPMTGLAQEFDIDAEAALLMEADTGRIIYEENISEKLAPASLTKIMTLVIGLEAIEEGELELDETTVTSTNAWESVSQEESQMFLNAGQEVSIEELLKGIAVVSANDACIVLAEHMYGSVDQFVDEMNAKADEIGLENTNFQDNIGLDFDDQYMSAKDVGLLSQYAIQNTPEILELESIPEFEFNDISQYNRNVLLPERDTSYSYEGTDGLKTGRTAAAGHNFVATADRNNTRYISVILGTEERNDRYSLAIDLLDYGYNNYDKVTIIEENKKIDSVPIKMGQEREVAVVSEHNLDVITETNDPDELSSELKLKQDKISAPVTQGDKLGELVIYENSEKIGSVNAIASEDVDELGFFGRILRGISNIITDALQSIRESILSFIFD</sequence>
<reference evidence="17 18" key="1">
    <citation type="submission" date="2017-06" db="EMBL/GenBank/DDBJ databases">
        <title>Draft Genome Sequence of Natranaerobius trueperi halophilic, alkalithermophilic bacteria from soda lakes.</title>
        <authorList>
            <person name="Zhao B."/>
        </authorList>
    </citation>
    <scope>NUCLEOTIDE SEQUENCE [LARGE SCALE GENOMIC DNA]</scope>
    <source>
        <strain evidence="17 18">DSM 18760</strain>
    </source>
</reference>
<protein>
    <recommendedName>
        <fullName evidence="4">serine-type D-Ala-D-Ala carboxypeptidase</fullName>
        <ecNumber evidence="4">3.4.16.4</ecNumber>
    </recommendedName>
</protein>
<dbReference type="GO" id="GO:0009002">
    <property type="term" value="F:serine-type D-Ala-D-Ala carboxypeptidase activity"/>
    <property type="evidence" value="ECO:0007669"/>
    <property type="project" value="UniProtKB-EC"/>
</dbReference>
<dbReference type="SMART" id="SM00936">
    <property type="entry name" value="PBP5_C"/>
    <property type="match status" value="1"/>
</dbReference>
<evidence type="ECO:0000256" key="15">
    <source>
        <dbReference type="RuleBase" id="RU004016"/>
    </source>
</evidence>
<dbReference type="EMBL" id="NIQC01000028">
    <property type="protein sequence ID" value="OWZ83075.1"/>
    <property type="molecule type" value="Genomic_DNA"/>
</dbReference>
<dbReference type="SUPFAM" id="SSF69189">
    <property type="entry name" value="Penicillin-binding protein associated domain"/>
    <property type="match status" value="1"/>
</dbReference>
<feature type="active site" description="Acyl-ester intermediate" evidence="13">
    <location>
        <position position="62"/>
    </location>
</feature>
<evidence type="ECO:0000256" key="10">
    <source>
        <dbReference type="ARBA" id="ARBA00022984"/>
    </source>
</evidence>
<dbReference type="OrthoDB" id="1701915at2"/>
<dbReference type="Pfam" id="PF07943">
    <property type="entry name" value="PBP5_C"/>
    <property type="match status" value="1"/>
</dbReference>
<comment type="similarity">
    <text evidence="3 15">Belongs to the peptidase S11 family.</text>
</comment>
<evidence type="ECO:0000313" key="18">
    <source>
        <dbReference type="Proteomes" id="UP000214588"/>
    </source>
</evidence>
<evidence type="ECO:0000256" key="11">
    <source>
        <dbReference type="ARBA" id="ARBA00023316"/>
    </source>
</evidence>
<keyword evidence="18" id="KW-1185">Reference proteome</keyword>
<dbReference type="Gene3D" id="3.40.710.10">
    <property type="entry name" value="DD-peptidase/beta-lactamase superfamily"/>
    <property type="match status" value="1"/>
</dbReference>
<dbReference type="PANTHER" id="PTHR21581">
    <property type="entry name" value="D-ALANYL-D-ALANINE CARBOXYPEPTIDASE"/>
    <property type="match status" value="1"/>
</dbReference>
<comment type="caution">
    <text evidence="17">The sequence shown here is derived from an EMBL/GenBank/DDBJ whole genome shotgun (WGS) entry which is preliminary data.</text>
</comment>
<evidence type="ECO:0000259" key="16">
    <source>
        <dbReference type="SMART" id="SM00936"/>
    </source>
</evidence>
<evidence type="ECO:0000256" key="6">
    <source>
        <dbReference type="ARBA" id="ARBA00022670"/>
    </source>
</evidence>
<comment type="catalytic activity">
    <reaction evidence="12">
        <text>Preferential cleavage: (Ac)2-L-Lys-D-Ala-|-D-Ala. Also transpeptidation of peptidyl-alanyl moieties that are N-acyl substituents of D-alanine.</text>
        <dbReference type="EC" id="3.4.16.4"/>
    </reaction>
</comment>
<keyword evidence="11" id="KW-0961">Cell wall biogenesis/degradation</keyword>
<accession>A0A226BVS2</accession>
<dbReference type="GO" id="GO:0008360">
    <property type="term" value="P:regulation of cell shape"/>
    <property type="evidence" value="ECO:0007669"/>
    <property type="project" value="UniProtKB-KW"/>
</dbReference>
<keyword evidence="10" id="KW-0573">Peptidoglycan synthesis</keyword>
<keyword evidence="9" id="KW-0133">Cell shape</keyword>
<keyword evidence="6" id="KW-0645">Protease</keyword>
<feature type="binding site" evidence="14">
    <location>
        <position position="233"/>
    </location>
    <ligand>
        <name>substrate</name>
    </ligand>
</feature>
<evidence type="ECO:0000256" key="7">
    <source>
        <dbReference type="ARBA" id="ARBA00022729"/>
    </source>
</evidence>
<dbReference type="InterPro" id="IPR012907">
    <property type="entry name" value="Peptidase_S11_C"/>
</dbReference>
<dbReference type="GO" id="GO:0009252">
    <property type="term" value="P:peptidoglycan biosynthetic process"/>
    <property type="evidence" value="ECO:0007669"/>
    <property type="project" value="UniProtKB-UniPathway"/>
</dbReference>
<proteinExistence type="inferred from homology"/>
<keyword evidence="8" id="KW-0378">Hydrolase</keyword>
<evidence type="ECO:0000256" key="8">
    <source>
        <dbReference type="ARBA" id="ARBA00022801"/>
    </source>
</evidence>
<evidence type="ECO:0000256" key="1">
    <source>
        <dbReference type="ARBA" id="ARBA00003217"/>
    </source>
</evidence>
<dbReference type="PANTHER" id="PTHR21581:SF6">
    <property type="entry name" value="TRAFFICKING PROTEIN PARTICLE COMPLEX SUBUNIT 12"/>
    <property type="match status" value="1"/>
</dbReference>
<keyword evidence="7" id="KW-0732">Signal</keyword>
<evidence type="ECO:0000256" key="13">
    <source>
        <dbReference type="PIRSR" id="PIRSR618044-1"/>
    </source>
</evidence>
<gene>
    <name evidence="17" type="ORF">CDO51_10605</name>
</gene>
<dbReference type="InterPro" id="IPR015956">
    <property type="entry name" value="Peniciliin-bd_prot_C_sf"/>
</dbReference>
<dbReference type="AlphaFoldDB" id="A0A226BVS2"/>
<evidence type="ECO:0000256" key="3">
    <source>
        <dbReference type="ARBA" id="ARBA00007164"/>
    </source>
</evidence>
<comment type="pathway">
    <text evidence="2">Cell wall biogenesis; peptidoglycan biosynthesis.</text>
</comment>